<dbReference type="Proteomes" id="UP000703269">
    <property type="component" value="Unassembled WGS sequence"/>
</dbReference>
<keyword evidence="3" id="KW-1185">Reference proteome</keyword>
<protein>
    <submittedName>
        <fullName evidence="2">Uncharacterized protein</fullName>
    </submittedName>
</protein>
<sequence>MTRPTCTNGAASIGVSARARMRPTRLVRCASSALAPNAPRLEPPRPRTLKLARVARRPCHAVHAARRCCARCLRRSPRSPRLPAHCPTPATRRQPPPPSAALHPSRTRRCLPRPSQRWSTWPKTLCTPSARLCALRRLAFALPTPTLHALNHASHDRARRLRAPGDDA</sequence>
<name>A0A9P3GGV1_9APHY</name>
<evidence type="ECO:0000313" key="3">
    <source>
        <dbReference type="Proteomes" id="UP000703269"/>
    </source>
</evidence>
<organism evidence="2 3">
    <name type="scientific">Phanerochaete sordida</name>
    <dbReference type="NCBI Taxonomy" id="48140"/>
    <lineage>
        <taxon>Eukaryota</taxon>
        <taxon>Fungi</taxon>
        <taxon>Dikarya</taxon>
        <taxon>Basidiomycota</taxon>
        <taxon>Agaricomycotina</taxon>
        <taxon>Agaricomycetes</taxon>
        <taxon>Polyporales</taxon>
        <taxon>Phanerochaetaceae</taxon>
        <taxon>Phanerochaete</taxon>
    </lineage>
</organism>
<evidence type="ECO:0000313" key="2">
    <source>
        <dbReference type="EMBL" id="GJE95748.1"/>
    </source>
</evidence>
<gene>
    <name evidence="2" type="ORF">PsYK624_119350</name>
</gene>
<proteinExistence type="predicted"/>
<evidence type="ECO:0000256" key="1">
    <source>
        <dbReference type="SAM" id="MobiDB-lite"/>
    </source>
</evidence>
<feature type="compositionally biased region" description="Low complexity" evidence="1">
    <location>
        <begin position="79"/>
        <end position="93"/>
    </location>
</feature>
<comment type="caution">
    <text evidence="2">The sequence shown here is derived from an EMBL/GenBank/DDBJ whole genome shotgun (WGS) entry which is preliminary data.</text>
</comment>
<accession>A0A9P3GGV1</accession>
<feature type="region of interest" description="Disordered" evidence="1">
    <location>
        <begin position="78"/>
        <end position="115"/>
    </location>
</feature>
<dbReference type="AlphaFoldDB" id="A0A9P3GGV1"/>
<dbReference type="EMBL" id="BPQB01000052">
    <property type="protein sequence ID" value="GJE95748.1"/>
    <property type="molecule type" value="Genomic_DNA"/>
</dbReference>
<reference evidence="2 3" key="1">
    <citation type="submission" date="2021-08" db="EMBL/GenBank/DDBJ databases">
        <title>Draft Genome Sequence of Phanerochaete sordida strain YK-624.</title>
        <authorList>
            <person name="Mori T."/>
            <person name="Dohra H."/>
            <person name="Suzuki T."/>
            <person name="Kawagishi H."/>
            <person name="Hirai H."/>
        </authorList>
    </citation>
    <scope>NUCLEOTIDE SEQUENCE [LARGE SCALE GENOMIC DNA]</scope>
    <source>
        <strain evidence="2 3">YK-624</strain>
    </source>
</reference>